<dbReference type="PANTHER" id="PTHR38011:SF7">
    <property type="entry name" value="2,5-DIAMINO-6-RIBOSYLAMINO-4(3H)-PYRIMIDINONE 5'-PHOSPHATE REDUCTASE"/>
    <property type="match status" value="1"/>
</dbReference>
<evidence type="ECO:0000259" key="5">
    <source>
        <dbReference type="Pfam" id="PF01872"/>
    </source>
</evidence>
<keyword evidence="3" id="KW-0560">Oxidoreductase</keyword>
<evidence type="ECO:0000256" key="2">
    <source>
        <dbReference type="ARBA" id="ARBA00022857"/>
    </source>
</evidence>
<dbReference type="InterPro" id="IPR024072">
    <property type="entry name" value="DHFR-like_dom_sf"/>
</dbReference>
<dbReference type="Pfam" id="PF01872">
    <property type="entry name" value="RibD_C"/>
    <property type="match status" value="1"/>
</dbReference>
<dbReference type="InterPro" id="IPR002734">
    <property type="entry name" value="RibDG_C"/>
</dbReference>
<evidence type="ECO:0000256" key="1">
    <source>
        <dbReference type="ARBA" id="ARBA00005104"/>
    </source>
</evidence>
<gene>
    <name evidence="6" type="ORF">BT93_L0389</name>
</gene>
<organism evidence="6 7">
    <name type="scientific">Corymbia citriodora subsp. variegata</name>
    <dbReference type="NCBI Taxonomy" id="360336"/>
    <lineage>
        <taxon>Eukaryota</taxon>
        <taxon>Viridiplantae</taxon>
        <taxon>Streptophyta</taxon>
        <taxon>Embryophyta</taxon>
        <taxon>Tracheophyta</taxon>
        <taxon>Spermatophyta</taxon>
        <taxon>Magnoliopsida</taxon>
        <taxon>eudicotyledons</taxon>
        <taxon>Gunneridae</taxon>
        <taxon>Pentapetalae</taxon>
        <taxon>rosids</taxon>
        <taxon>malvids</taxon>
        <taxon>Myrtales</taxon>
        <taxon>Myrtaceae</taxon>
        <taxon>Myrtoideae</taxon>
        <taxon>Eucalypteae</taxon>
        <taxon>Corymbia</taxon>
    </lineage>
</organism>
<dbReference type="Gramene" id="rna-gnl|WGS:JABURB|Cocit.L0389.1">
    <property type="protein sequence ID" value="cds-KAF7845840.1"/>
    <property type="gene ID" value="gene-BT93_L0389"/>
</dbReference>
<dbReference type="Gene3D" id="3.40.430.10">
    <property type="entry name" value="Dihydrofolate Reductase, subunit A"/>
    <property type="match status" value="1"/>
</dbReference>
<dbReference type="Proteomes" id="UP000806378">
    <property type="component" value="Unassembled WGS sequence"/>
</dbReference>
<dbReference type="GO" id="GO:0008703">
    <property type="term" value="F:5-amino-6-(5-phosphoribosylamino)uracil reductase activity"/>
    <property type="evidence" value="ECO:0007669"/>
    <property type="project" value="InterPro"/>
</dbReference>
<evidence type="ECO:0000313" key="7">
    <source>
        <dbReference type="Proteomes" id="UP000806378"/>
    </source>
</evidence>
<comment type="caution">
    <text evidence="6">The sequence shown here is derived from an EMBL/GenBank/DDBJ whole genome shotgun (WGS) entry which is preliminary data.</text>
</comment>
<dbReference type="GO" id="GO:0009231">
    <property type="term" value="P:riboflavin biosynthetic process"/>
    <property type="evidence" value="ECO:0007669"/>
    <property type="project" value="InterPro"/>
</dbReference>
<dbReference type="InterPro" id="IPR050765">
    <property type="entry name" value="Riboflavin_Biosynth_HTPR"/>
</dbReference>
<comment type="pathway">
    <text evidence="1">Cofactor biosynthesis; riboflavin biosynthesis.</text>
</comment>
<feature type="region of interest" description="Disordered" evidence="4">
    <location>
        <begin position="25"/>
        <end position="45"/>
    </location>
</feature>
<dbReference type="AlphaFoldDB" id="A0A8T0CER4"/>
<reference evidence="6" key="1">
    <citation type="submission" date="2020-05" db="EMBL/GenBank/DDBJ databases">
        <title>WGS assembly of Corymbia citriodora subspecies variegata.</title>
        <authorList>
            <person name="Barry K."/>
            <person name="Hundley H."/>
            <person name="Shu S."/>
            <person name="Jenkins J."/>
            <person name="Grimwood J."/>
            <person name="Baten A."/>
        </authorList>
    </citation>
    <scope>NUCLEOTIDE SEQUENCE</scope>
    <source>
        <strain evidence="6">CV2-018</strain>
    </source>
</reference>
<protein>
    <recommendedName>
        <fullName evidence="5">Bacterial bifunctional deaminase-reductase C-terminal domain-containing protein</fullName>
    </recommendedName>
</protein>
<dbReference type="SUPFAM" id="SSF53597">
    <property type="entry name" value="Dihydrofolate reductase-like"/>
    <property type="match status" value="1"/>
</dbReference>
<feature type="domain" description="Bacterial bifunctional deaminase-reductase C-terminal" evidence="5">
    <location>
        <begin position="46"/>
        <end position="265"/>
    </location>
</feature>
<evidence type="ECO:0000313" key="6">
    <source>
        <dbReference type="EMBL" id="KAF7845840.1"/>
    </source>
</evidence>
<evidence type="ECO:0000256" key="4">
    <source>
        <dbReference type="SAM" id="MobiDB-lite"/>
    </source>
</evidence>
<proteinExistence type="predicted"/>
<dbReference type="OrthoDB" id="5432at2759"/>
<dbReference type="EMBL" id="MU099306">
    <property type="protein sequence ID" value="KAF7845840.1"/>
    <property type="molecule type" value="Genomic_DNA"/>
</dbReference>
<sequence>MSETGALTQEEQTFLRPFLPSHACASSASEGPIQDSRPPAKPDDRPFVTLTYACSLDSMIALAPGARTTLSGPETKAMTHYLRLHHDAILIGAGTAAVDDPGLNCRYPGATLQDQPQPVIVDPNGRWDAKDKKASRLAAEGSGKAPWVVARNGASSQEALRQSGGDYLLVAGDASTSSMAWLEILQSLKRKGIRSVMIEGGAKVITALLAQPELVDAVIITIAPTFLGQGGVSVSPMPGTANGQRTNAAWLRQASWRQFGADAVLCGTLQA</sequence>
<name>A0A8T0CER4_CORYI</name>
<keyword evidence="7" id="KW-1185">Reference proteome</keyword>
<dbReference type="PANTHER" id="PTHR38011">
    <property type="entry name" value="DIHYDROFOLATE REDUCTASE FAMILY PROTEIN (AFU_ORTHOLOGUE AFUA_8G06820)"/>
    <property type="match status" value="1"/>
</dbReference>
<evidence type="ECO:0000256" key="3">
    <source>
        <dbReference type="ARBA" id="ARBA00023002"/>
    </source>
</evidence>
<accession>A0A8T0CER4</accession>
<keyword evidence="2" id="KW-0521">NADP</keyword>